<evidence type="ECO:0000313" key="3">
    <source>
        <dbReference type="Proteomes" id="UP000222007"/>
    </source>
</evidence>
<keyword evidence="1" id="KW-1133">Transmembrane helix</keyword>
<keyword evidence="1" id="KW-0812">Transmembrane</keyword>
<feature type="transmembrane region" description="Helical" evidence="1">
    <location>
        <begin position="32"/>
        <end position="52"/>
    </location>
</feature>
<accession>A0A1Q1PUC7</accession>
<proteinExistence type="predicted"/>
<evidence type="ECO:0000256" key="1">
    <source>
        <dbReference type="SAM" id="Phobius"/>
    </source>
</evidence>
<dbReference type="EMBL" id="KY295892">
    <property type="protein sequence ID" value="AQN31694.1"/>
    <property type="molecule type" value="Genomic_DNA"/>
</dbReference>
<name>A0A1Q1PUC7_9CAUD</name>
<reference evidence="2 3" key="1">
    <citation type="submission" date="2016-11" db="EMBL/GenBank/DDBJ databases">
        <title>Biological and genomic characterization of a historic collection of therapeutic Escherichia coli bacteriophage.</title>
        <authorList>
            <person name="Baig A."/>
            <person name="Colom J."/>
            <person name="Atterbury R."/>
            <person name="Barrow P."/>
        </authorList>
    </citation>
    <scope>NUCLEOTIDE SEQUENCE [LARGE SCALE GENOMIC DNA]</scope>
</reference>
<keyword evidence="1" id="KW-0472">Membrane</keyword>
<protein>
    <submittedName>
        <fullName evidence="2">Uncharacterized protein</fullName>
    </submittedName>
</protein>
<sequence>MEIIKPVLNIGIEILFMLVIADYAARYGFKKAVKLIVASGFLMSMFFIVTRLI</sequence>
<gene>
    <name evidence="2" type="ORF">C_55</name>
</gene>
<evidence type="ECO:0000313" key="2">
    <source>
        <dbReference type="EMBL" id="AQN31694.1"/>
    </source>
</evidence>
<feature type="transmembrane region" description="Helical" evidence="1">
    <location>
        <begin position="6"/>
        <end position="25"/>
    </location>
</feature>
<dbReference type="Proteomes" id="UP000222007">
    <property type="component" value="Segment"/>
</dbReference>
<organism evidence="2 3">
    <name type="scientific">Escherichia phage vB_EcoP_C</name>
    <dbReference type="NCBI Taxonomy" id="1933108"/>
    <lineage>
        <taxon>Viruses</taxon>
        <taxon>Duplodnaviria</taxon>
        <taxon>Heunggongvirae</taxon>
        <taxon>Uroviricota</taxon>
        <taxon>Caudoviricetes</taxon>
        <taxon>Autographivirales</taxon>
        <taxon>Autosignataviridae</taxon>
        <taxon>Molineuxvirinae</taxon>
        <taxon>Vectrevirus</taxon>
        <taxon>Vectrevirus sp. 'cee'</taxon>
    </lineage>
</organism>